<dbReference type="OrthoDB" id="336094at2"/>
<name>A0A1M6CC53_9FLAO</name>
<proteinExistence type="predicted"/>
<dbReference type="AlphaFoldDB" id="A0A1M6CC53"/>
<accession>A0A1M6CC53</accession>
<dbReference type="Pfam" id="PF20409">
    <property type="entry name" value="SnoaL_5"/>
    <property type="match status" value="1"/>
</dbReference>
<protein>
    <recommendedName>
        <fullName evidence="1">SnoaL-like domain-containing protein</fullName>
    </recommendedName>
</protein>
<dbReference type="Gene3D" id="3.10.450.50">
    <property type="match status" value="1"/>
</dbReference>
<dbReference type="eggNOG" id="COG3631">
    <property type="taxonomic scope" value="Bacteria"/>
</dbReference>
<dbReference type="InterPro" id="IPR046860">
    <property type="entry name" value="SnoaL_5"/>
</dbReference>
<dbReference type="InterPro" id="IPR032710">
    <property type="entry name" value="NTF2-like_dom_sf"/>
</dbReference>
<dbReference type="SUPFAM" id="SSF54427">
    <property type="entry name" value="NTF2-like"/>
    <property type="match status" value="1"/>
</dbReference>
<organism evidence="2 3">
    <name type="scientific">Algibacter luteus</name>
    <dbReference type="NCBI Taxonomy" id="1178825"/>
    <lineage>
        <taxon>Bacteria</taxon>
        <taxon>Pseudomonadati</taxon>
        <taxon>Bacteroidota</taxon>
        <taxon>Flavobacteriia</taxon>
        <taxon>Flavobacteriales</taxon>
        <taxon>Flavobacteriaceae</taxon>
        <taxon>Algibacter</taxon>
    </lineage>
</organism>
<dbReference type="EMBL" id="FQYK01000002">
    <property type="protein sequence ID" value="SHI58308.1"/>
    <property type="molecule type" value="Genomic_DNA"/>
</dbReference>
<dbReference type="Proteomes" id="UP000184396">
    <property type="component" value="Unassembled WGS sequence"/>
</dbReference>
<evidence type="ECO:0000259" key="1">
    <source>
        <dbReference type="Pfam" id="PF20409"/>
    </source>
</evidence>
<reference evidence="2 3" key="1">
    <citation type="submission" date="2016-11" db="EMBL/GenBank/DDBJ databases">
        <authorList>
            <person name="Jaros S."/>
            <person name="Januszkiewicz K."/>
            <person name="Wedrychowicz H."/>
        </authorList>
    </citation>
    <scope>NUCLEOTIDE SEQUENCE [LARGE SCALE GENOMIC DNA]</scope>
    <source>
        <strain evidence="2 3">CGMCC 1.12213</strain>
    </source>
</reference>
<sequence>MNTKEVANKWVQMCREGKNMECIEALYGDNVTSKEMPGVPYGEVITGKQNVWNKSKQWLDNVVEFHGGEITDPVVAGNHFTSKMSYDVTFKDRGRQQLDEVCVFEVNDGKIVNEQFFYTM</sequence>
<keyword evidence="3" id="KW-1185">Reference proteome</keyword>
<gene>
    <name evidence="2" type="ORF">SAMN05216261_1170</name>
</gene>
<dbReference type="RefSeq" id="WP_019387312.1">
    <property type="nucleotide sequence ID" value="NZ_ALIH01000005.1"/>
</dbReference>
<dbReference type="STRING" id="1178825.SAMN05216261_1170"/>
<evidence type="ECO:0000313" key="2">
    <source>
        <dbReference type="EMBL" id="SHI58308.1"/>
    </source>
</evidence>
<evidence type="ECO:0000313" key="3">
    <source>
        <dbReference type="Proteomes" id="UP000184396"/>
    </source>
</evidence>
<feature type="domain" description="SnoaL-like" evidence="1">
    <location>
        <begin position="1"/>
        <end position="118"/>
    </location>
</feature>